<organism evidence="4 5">
    <name type="scientific">Elizabethkingia anophelis NUHP1</name>
    <dbReference type="NCBI Taxonomy" id="1338011"/>
    <lineage>
        <taxon>Bacteria</taxon>
        <taxon>Pseudomonadati</taxon>
        <taxon>Bacteroidota</taxon>
        <taxon>Flavobacteriia</taxon>
        <taxon>Flavobacteriales</taxon>
        <taxon>Weeksellaceae</taxon>
        <taxon>Elizabethkingia</taxon>
    </lineage>
</organism>
<proteinExistence type="predicted"/>
<dbReference type="GO" id="GO:0006508">
    <property type="term" value="P:proteolysis"/>
    <property type="evidence" value="ECO:0007669"/>
    <property type="project" value="InterPro"/>
</dbReference>
<gene>
    <name evidence="4" type="ORF">BD94_2377</name>
</gene>
<evidence type="ECO:0000256" key="2">
    <source>
        <dbReference type="SAM" id="SignalP"/>
    </source>
</evidence>
<reference evidence="4" key="1">
    <citation type="journal article" date="2013" name="Lancet">
        <title>First case of E anophelis outbreak in an intensive-care unit.</title>
        <authorList>
            <person name="Teo J."/>
            <person name="Tan S.Y."/>
            <person name="Tay M."/>
            <person name="Ding Y."/>
            <person name="Kjelleberg S."/>
            <person name="Givskov M."/>
            <person name="Lin R.T."/>
            <person name="Yang L."/>
        </authorList>
    </citation>
    <scope>NUCLEOTIDE SEQUENCE [LARGE SCALE GENOMIC DNA]</scope>
    <source>
        <strain evidence="4">NUHP1</strain>
    </source>
</reference>
<dbReference type="PANTHER" id="PTHR42776">
    <property type="entry name" value="SERINE PEPTIDASE S9 FAMILY MEMBER"/>
    <property type="match status" value="1"/>
</dbReference>
<dbReference type="SUPFAM" id="SSF82171">
    <property type="entry name" value="DPP6 N-terminal domain-like"/>
    <property type="match status" value="1"/>
</dbReference>
<feature type="chain" id="PRO_5001717962" description="Peptidase S9 prolyl oligopeptidase catalytic domain-containing protein" evidence="2">
    <location>
        <begin position="19"/>
        <end position="801"/>
    </location>
</feature>
<protein>
    <recommendedName>
        <fullName evidence="3">Peptidase S9 prolyl oligopeptidase catalytic domain-containing protein</fullName>
    </recommendedName>
</protein>
<keyword evidence="2" id="KW-0732">Signal</keyword>
<name>A0A077EFE4_9FLAO</name>
<dbReference type="RefSeq" id="WP_024564101.1">
    <property type="nucleotide sequence ID" value="NZ_CP007547.1"/>
</dbReference>
<evidence type="ECO:0000313" key="4">
    <source>
        <dbReference type="EMBL" id="AIL46152.1"/>
    </source>
</evidence>
<dbReference type="PANTHER" id="PTHR42776:SF28">
    <property type="entry name" value="GLUTAMYL ENDOPEPTIDASE, CHLOROPLASTIC-RELATED"/>
    <property type="match status" value="1"/>
</dbReference>
<reference evidence="4" key="2">
    <citation type="journal article" date="2015" name="Genome Biol. Evol.">
        <title>Complete Genome Sequence and Transcriptomic Analysis of the Novel Pathogen Elizabethkingia anophelis in Response to Oxidative Stress.</title>
        <authorList>
            <person name="Li Y."/>
            <person name="Liu Y."/>
            <person name="Chew S.C."/>
            <person name="Tay M."/>
            <person name="Salido M.M."/>
            <person name="Teo J."/>
            <person name="Lauro F.M."/>
            <person name="Givskov M."/>
            <person name="Yang L."/>
        </authorList>
    </citation>
    <scope>NUCLEOTIDE SEQUENCE</scope>
    <source>
        <strain evidence="4">NUHP1</strain>
    </source>
</reference>
<dbReference type="SUPFAM" id="SSF53474">
    <property type="entry name" value="alpha/beta-Hydrolases"/>
    <property type="match status" value="1"/>
</dbReference>
<dbReference type="Gene3D" id="2.120.10.30">
    <property type="entry name" value="TolB, C-terminal domain"/>
    <property type="match status" value="1"/>
</dbReference>
<evidence type="ECO:0000259" key="3">
    <source>
        <dbReference type="Pfam" id="PF00326"/>
    </source>
</evidence>
<dbReference type="InterPro" id="IPR029058">
    <property type="entry name" value="AB_hydrolase_fold"/>
</dbReference>
<feature type="domain" description="Peptidase S9 prolyl oligopeptidase catalytic" evidence="3">
    <location>
        <begin position="641"/>
        <end position="800"/>
    </location>
</feature>
<sequence length="801" mass="90135">MKRKFTMLLIAAMSFSYAQESTSYQKPSAEILKLADYTRPPSVLMDSNKEWMVFTYRPTYKNLKDLYEEDVKLAGLRINPLTNISSTITYIDNLKIKNLKGKSEVQVKGLPQNAHLAYFSFSPDEKSLAFTNTTSKGVELWVLDLATATAKKITSDNLNANLGSPFTWFKDSKSFLINVLPANRPALLSDKNDIPTGPTVATSTGKVSQNATYQDLLKTPKDETNFENLATSELAKVDLNGNLSGFAKSGMYASKSFSPDGNYIMITTIKKPFSYIVPLNRFPSETIVFDRAGQQVKVVNETPLNEIMPKGFSSVRTGKRSLGWRSDMPATLYYVEALDGGDQSRKAEYRDQIYTWDAPFNAEPKALYKTKERFSDIDWGNAENAFVSEGWYDTRSTKTSWINPKTGESKLIIDRNFQDVYSNPGSLVTERNQYGRNVVEINDGKTYWIGDGFTKEGQFPFINEMDLKTFKTNRLYTSKSKTVKERIQDVLDAKKGDILVMDESSTDYPNYFIKNFKTNKSTPITNFQNPFDGLKGVHKEVITYKRNDGVTLTGNLYLPAGYDMKSKKEKLPLLIWAYPAEYKDKATAGMSTKNANTFTFPSYGSFIYWVSKGYAVLDDASFPIIGEGKTEPNDTFIPQLVADAQAAIDAVDKLGYIDRKRVAVGGHSYGAFMTANLLTHSNLFACGIARSGAYNRTLTPFGFQSEQRNYWDVPDVYTKMSPFMNADKMKTPLLLVHGEADNNQGTFTVQTERYFQALKNLGAPVKMVLLPKEAHGYVAKENILHLLYEQDIFLEKCLKGK</sequence>
<dbReference type="HOGENOM" id="CLU_017120_0_0_10"/>
<evidence type="ECO:0000256" key="1">
    <source>
        <dbReference type="ARBA" id="ARBA00022801"/>
    </source>
</evidence>
<dbReference type="EMBL" id="CP007547">
    <property type="protein sequence ID" value="AIL46152.1"/>
    <property type="molecule type" value="Genomic_DNA"/>
</dbReference>
<keyword evidence="1" id="KW-0378">Hydrolase</keyword>
<accession>A0A077EFE4</accession>
<dbReference type="InterPro" id="IPR001375">
    <property type="entry name" value="Peptidase_S9_cat"/>
</dbReference>
<dbReference type="GO" id="GO:0004252">
    <property type="term" value="F:serine-type endopeptidase activity"/>
    <property type="evidence" value="ECO:0007669"/>
    <property type="project" value="TreeGrafter"/>
</dbReference>
<dbReference type="STRING" id="1338011.BD94_2377"/>
<dbReference type="InterPro" id="IPR011042">
    <property type="entry name" value="6-blade_b-propeller_TolB-like"/>
</dbReference>
<dbReference type="Gene3D" id="3.40.50.1820">
    <property type="entry name" value="alpha/beta hydrolase"/>
    <property type="match status" value="1"/>
</dbReference>
<evidence type="ECO:0000313" key="5">
    <source>
        <dbReference type="Proteomes" id="UP000028933"/>
    </source>
</evidence>
<feature type="signal peptide" evidence="2">
    <location>
        <begin position="1"/>
        <end position="18"/>
    </location>
</feature>
<dbReference type="MEROPS" id="S09.021"/>
<dbReference type="eggNOG" id="COG1506">
    <property type="taxonomic scope" value="Bacteria"/>
</dbReference>
<dbReference type="AlphaFoldDB" id="A0A077EFE4"/>
<dbReference type="KEGG" id="eao:BD94_2377"/>
<dbReference type="Proteomes" id="UP000028933">
    <property type="component" value="Chromosome"/>
</dbReference>
<dbReference type="Pfam" id="PF00326">
    <property type="entry name" value="Peptidase_S9"/>
    <property type="match status" value="1"/>
</dbReference>